<dbReference type="GO" id="GO:0003676">
    <property type="term" value="F:nucleic acid binding"/>
    <property type="evidence" value="ECO:0007669"/>
    <property type="project" value="InterPro"/>
</dbReference>
<dbReference type="GO" id="GO:0046872">
    <property type="term" value="F:metal ion binding"/>
    <property type="evidence" value="ECO:0007669"/>
    <property type="project" value="UniProtKB-KW"/>
</dbReference>
<gene>
    <name evidence="1" type="ORF">J3U88_17815</name>
</gene>
<dbReference type="GO" id="GO:0004519">
    <property type="term" value="F:endonuclease activity"/>
    <property type="evidence" value="ECO:0007669"/>
    <property type="project" value="UniProtKB-KW"/>
</dbReference>
<proteinExistence type="predicted"/>
<keyword evidence="2" id="KW-1185">Reference proteome</keyword>
<dbReference type="GO" id="GO:0016787">
    <property type="term" value="F:hydrolase activity"/>
    <property type="evidence" value="ECO:0007669"/>
    <property type="project" value="UniProtKB-KW"/>
</dbReference>
<keyword evidence="1" id="KW-0255">Endonuclease</keyword>
<dbReference type="Proteomes" id="UP000664417">
    <property type="component" value="Unassembled WGS sequence"/>
</dbReference>
<evidence type="ECO:0000313" key="1">
    <source>
        <dbReference type="EMBL" id="MBO1320337.1"/>
    </source>
</evidence>
<evidence type="ECO:0000313" key="2">
    <source>
        <dbReference type="Proteomes" id="UP000664417"/>
    </source>
</evidence>
<keyword evidence="1" id="KW-0540">Nuclease</keyword>
<dbReference type="EMBL" id="JAFREP010000016">
    <property type="protein sequence ID" value="MBO1320337.1"/>
    <property type="molecule type" value="Genomic_DNA"/>
</dbReference>
<protein>
    <submittedName>
        <fullName evidence="1">CRISPR-associated endonuclease Cas1</fullName>
    </submittedName>
</protein>
<dbReference type="AlphaFoldDB" id="A0A8J7Q9R4"/>
<accession>A0A8J7Q9R4</accession>
<sequence length="31" mass="3531">MASDMMEELRFLAGRTVVAVIRMGMIQPDDF</sequence>
<comment type="caution">
    <text evidence="1">The sequence shown here is derived from an EMBL/GenBank/DDBJ whole genome shotgun (WGS) entry which is preliminary data.</text>
</comment>
<keyword evidence="1" id="KW-0378">Hydrolase</keyword>
<dbReference type="GO" id="GO:0051607">
    <property type="term" value="P:defense response to virus"/>
    <property type="evidence" value="ECO:0007669"/>
    <property type="project" value="UniProtKB-KW"/>
</dbReference>
<name>A0A8J7Q9R4_9BACT</name>
<organism evidence="1 2">
    <name type="scientific">Acanthopleuribacter pedis</name>
    <dbReference type="NCBI Taxonomy" id="442870"/>
    <lineage>
        <taxon>Bacteria</taxon>
        <taxon>Pseudomonadati</taxon>
        <taxon>Acidobacteriota</taxon>
        <taxon>Holophagae</taxon>
        <taxon>Acanthopleuribacterales</taxon>
        <taxon>Acanthopleuribacteraceae</taxon>
        <taxon>Acanthopleuribacter</taxon>
    </lineage>
</organism>
<dbReference type="GO" id="GO:0043571">
    <property type="term" value="P:maintenance of CRISPR repeat elements"/>
    <property type="evidence" value="ECO:0007669"/>
    <property type="project" value="InterPro"/>
</dbReference>
<reference evidence="1" key="1">
    <citation type="submission" date="2021-03" db="EMBL/GenBank/DDBJ databases">
        <authorList>
            <person name="Wang G."/>
        </authorList>
    </citation>
    <scope>NUCLEOTIDE SEQUENCE</scope>
    <source>
        <strain evidence="1">KCTC 12899</strain>
    </source>
</reference>